<evidence type="ECO:0000313" key="3">
    <source>
        <dbReference type="Proteomes" id="UP000282311"/>
    </source>
</evidence>
<feature type="chain" id="PRO_5017181480" evidence="1">
    <location>
        <begin position="29"/>
        <end position="439"/>
    </location>
</feature>
<dbReference type="Pfam" id="PF01547">
    <property type="entry name" value="SBP_bac_1"/>
    <property type="match status" value="1"/>
</dbReference>
<dbReference type="PANTHER" id="PTHR43649:SF17">
    <property type="entry name" value="ABC TRANSPORTER SOLUTE BINDING PROTEIN-SUGAR TRANSPORT"/>
    <property type="match status" value="1"/>
</dbReference>
<keyword evidence="1" id="KW-0732">Signal</keyword>
<comment type="caution">
    <text evidence="2">The sequence shown here is derived from an EMBL/GenBank/DDBJ whole genome shotgun (WGS) entry which is preliminary data.</text>
</comment>
<dbReference type="Proteomes" id="UP000282311">
    <property type="component" value="Unassembled WGS sequence"/>
</dbReference>
<feature type="signal peptide" evidence="1">
    <location>
        <begin position="1"/>
        <end position="28"/>
    </location>
</feature>
<evidence type="ECO:0000313" key="2">
    <source>
        <dbReference type="EMBL" id="RKN71830.1"/>
    </source>
</evidence>
<dbReference type="RefSeq" id="WP_120750727.1">
    <property type="nucleotide sequence ID" value="NZ_RBAH01000028.1"/>
</dbReference>
<dbReference type="SUPFAM" id="SSF53850">
    <property type="entry name" value="Periplasmic binding protein-like II"/>
    <property type="match status" value="1"/>
</dbReference>
<accession>A0A3B0BGL8</accession>
<keyword evidence="3" id="KW-1185">Reference proteome</keyword>
<dbReference type="Gene3D" id="3.40.190.10">
    <property type="entry name" value="Periplasmic binding protein-like II"/>
    <property type="match status" value="1"/>
</dbReference>
<dbReference type="EMBL" id="RBAH01000028">
    <property type="protein sequence ID" value="RKN71830.1"/>
    <property type="molecule type" value="Genomic_DNA"/>
</dbReference>
<dbReference type="InterPro" id="IPR050490">
    <property type="entry name" value="Bact_solute-bd_prot1"/>
</dbReference>
<gene>
    <name evidence="2" type="ORF">D7M11_28780</name>
</gene>
<evidence type="ECO:0000256" key="1">
    <source>
        <dbReference type="SAM" id="SignalP"/>
    </source>
</evidence>
<proteinExistence type="predicted"/>
<protein>
    <submittedName>
        <fullName evidence="2">Extracellular solute-binding protein</fullName>
    </submittedName>
</protein>
<dbReference type="PROSITE" id="PS51257">
    <property type="entry name" value="PROKAR_LIPOPROTEIN"/>
    <property type="match status" value="1"/>
</dbReference>
<name>A0A3B0BGL8_9BACL</name>
<reference evidence="2 3" key="1">
    <citation type="journal article" date="2007" name="Int. J. Syst. Evol. Microbiol.">
        <title>Paenibacillus ginsengarvi sp. nov., isolated from soil from ginseng cultivation.</title>
        <authorList>
            <person name="Yoon M.H."/>
            <person name="Ten L.N."/>
            <person name="Im W.T."/>
        </authorList>
    </citation>
    <scope>NUCLEOTIDE SEQUENCE [LARGE SCALE GENOMIC DNA]</scope>
    <source>
        <strain evidence="2 3">KCTC 13059</strain>
    </source>
</reference>
<dbReference type="PANTHER" id="PTHR43649">
    <property type="entry name" value="ARABINOSE-BINDING PROTEIN-RELATED"/>
    <property type="match status" value="1"/>
</dbReference>
<dbReference type="OrthoDB" id="2522406at2"/>
<sequence length="439" mass="49270">MSKKMIAPLILCPMLLLSACGGTSNTPAAPEKVTPVEVKKDPVTLTVYFQYPNDWPEEEFMKTFAEPLMKKYSHMTIKYIPGGKLSELIAAGQQIDIVFASIGKVAESLMDYKLETDITAMMKKNNYNTNHLDQTMVDAAKQIAGGGMYGLPVYTMPQAIYYNKDLFDKFGVPYPKDGLSWDQVYDLSKSLTRNEGGVQYYGFGTSYGHLAMLNQQSIPIVYTDTKRSTFDKDEKWRSFADNLIRFYKLPGYDKVDPGKISEPNERNRFFKDRTMAMFLGISAQYQAQEIGNMNWDLASAPTLKEAPGLGLQPYPVYFYVASTSKYKDQAFDAISYLTTPEYQIQQIKDGKFVTALSDNEIRKQFGSSNPLYTGKNVKALQPSKYAPVASVNKYNGPNNGEMVTIVRDVVYNGKDINTALREAAERVNKKIDTAEAASK</sequence>
<organism evidence="2 3">
    <name type="scientific">Paenibacillus ginsengarvi</name>
    <dbReference type="NCBI Taxonomy" id="400777"/>
    <lineage>
        <taxon>Bacteria</taxon>
        <taxon>Bacillati</taxon>
        <taxon>Bacillota</taxon>
        <taxon>Bacilli</taxon>
        <taxon>Bacillales</taxon>
        <taxon>Paenibacillaceae</taxon>
        <taxon>Paenibacillus</taxon>
    </lineage>
</organism>
<dbReference type="AlphaFoldDB" id="A0A3B0BGL8"/>
<dbReference type="InterPro" id="IPR006059">
    <property type="entry name" value="SBP"/>
</dbReference>